<reference evidence="2 3" key="1">
    <citation type="submission" date="2016-10" db="EMBL/GenBank/DDBJ databases">
        <authorList>
            <person name="de Groot N.N."/>
        </authorList>
    </citation>
    <scope>NUCLEOTIDE SEQUENCE [LARGE SCALE GENOMIC DNA]</scope>
    <source>
        <strain evidence="2 3">A52C2</strain>
    </source>
</reference>
<evidence type="ECO:0000259" key="1">
    <source>
        <dbReference type="Pfam" id="PF01869"/>
    </source>
</evidence>
<gene>
    <name evidence="2" type="ORF">SAMN05216548_101383</name>
</gene>
<dbReference type="SUPFAM" id="SSF53067">
    <property type="entry name" value="Actin-like ATPase domain"/>
    <property type="match status" value="2"/>
</dbReference>
<accession>A0A1H9ABP8</accession>
<keyword evidence="3" id="KW-1185">Reference proteome</keyword>
<dbReference type="InterPro" id="IPR002731">
    <property type="entry name" value="ATPase_BadF"/>
</dbReference>
<feature type="domain" description="ATPase BadF/BadG/BcrA/BcrD type" evidence="1">
    <location>
        <begin position="7"/>
        <end position="267"/>
    </location>
</feature>
<proteinExistence type="predicted"/>
<dbReference type="PANTHER" id="PTHR43190:SF3">
    <property type="entry name" value="N-ACETYL-D-GLUCOSAMINE KINASE"/>
    <property type="match status" value="1"/>
</dbReference>
<dbReference type="AlphaFoldDB" id="A0A1H9ABP8"/>
<dbReference type="CDD" id="cd24082">
    <property type="entry name" value="ASKHA_NBD_GspK-like"/>
    <property type="match status" value="1"/>
</dbReference>
<dbReference type="InterPro" id="IPR052519">
    <property type="entry name" value="Euk-type_GlcNAc_Kinase"/>
</dbReference>
<evidence type="ECO:0000313" key="3">
    <source>
        <dbReference type="Proteomes" id="UP000199647"/>
    </source>
</evidence>
<organism evidence="2 3">
    <name type="scientific">Faunimonas pinastri</name>
    <dbReference type="NCBI Taxonomy" id="1855383"/>
    <lineage>
        <taxon>Bacteria</taxon>
        <taxon>Pseudomonadati</taxon>
        <taxon>Pseudomonadota</taxon>
        <taxon>Alphaproteobacteria</taxon>
        <taxon>Hyphomicrobiales</taxon>
        <taxon>Afifellaceae</taxon>
        <taxon>Faunimonas</taxon>
    </lineage>
</organism>
<dbReference type="GO" id="GO:0016301">
    <property type="term" value="F:kinase activity"/>
    <property type="evidence" value="ECO:0007669"/>
    <property type="project" value="UniProtKB-KW"/>
</dbReference>
<protein>
    <submittedName>
        <fullName evidence="2">Glucosamine kinase</fullName>
    </submittedName>
</protein>
<dbReference type="STRING" id="1855383.SAMN05216548_101383"/>
<keyword evidence="2" id="KW-0418">Kinase</keyword>
<dbReference type="InterPro" id="IPR043129">
    <property type="entry name" value="ATPase_NBD"/>
</dbReference>
<keyword evidence="2" id="KW-0808">Transferase</keyword>
<name>A0A1H9ABP8_9HYPH</name>
<dbReference type="Gene3D" id="3.30.420.40">
    <property type="match status" value="2"/>
</dbReference>
<evidence type="ECO:0000313" key="2">
    <source>
        <dbReference type="EMBL" id="SEP74090.1"/>
    </source>
</evidence>
<dbReference type="OrthoDB" id="9816014at2"/>
<dbReference type="RefSeq" id="WP_092494884.1">
    <property type="nucleotide sequence ID" value="NZ_FOFG01000001.1"/>
</dbReference>
<sequence>MGPVFLVGVDGGGTNCRARVRLADGPLVGEASSGTANILAGQELARDSVLAAVTRALAAGGRRADDLAACVVGLGLAGANVPGFAESFRSLDFPFRAVAIESDAFVACRGAHAGADGAIAILGTGTAYVVKTGDRFTSLGGWGSQISDHGSGAWLGRRAMADALLALDAIVPATPFLRALLDRFEGDPERMVRFAASALPRDYGTFGPLLVEHIEACDPAALAILREGLATIELTLDRVFALGAPRVALMGGLAPHYRRFLRPDLLERVSEPVADAMEGAIELARTALREDFTP</sequence>
<dbReference type="PANTHER" id="PTHR43190">
    <property type="entry name" value="N-ACETYL-D-GLUCOSAMINE KINASE"/>
    <property type="match status" value="1"/>
</dbReference>
<dbReference type="EMBL" id="FOFG01000001">
    <property type="protein sequence ID" value="SEP74090.1"/>
    <property type="molecule type" value="Genomic_DNA"/>
</dbReference>
<dbReference type="Pfam" id="PF01869">
    <property type="entry name" value="BcrAD_BadFG"/>
    <property type="match status" value="1"/>
</dbReference>
<dbReference type="Proteomes" id="UP000199647">
    <property type="component" value="Unassembled WGS sequence"/>
</dbReference>